<proteinExistence type="predicted"/>
<evidence type="ECO:0000313" key="1">
    <source>
        <dbReference type="EMBL" id="GBL77984.1"/>
    </source>
</evidence>
<sequence>MLNVHKHCRRRCHNLLLRSGPAIDPVCRKHYLSLTLMKGLPDLVIKAISVTERDAYDLEVHKYHAASLRQPQQKEPVDN</sequence>
<comment type="caution">
    <text evidence="1">The sequence shown here is derived from an EMBL/GenBank/DDBJ whole genome shotgun (WGS) entry which is preliminary data.</text>
</comment>
<dbReference type="EMBL" id="BGPR01000014">
    <property type="protein sequence ID" value="GBL77984.1"/>
    <property type="molecule type" value="Genomic_DNA"/>
</dbReference>
<name>A0A4Y2AGA8_ARAVE</name>
<keyword evidence="2" id="KW-1185">Reference proteome</keyword>
<protein>
    <submittedName>
        <fullName evidence="1">Uncharacterized protein</fullName>
    </submittedName>
</protein>
<accession>A0A4Y2AGA8</accession>
<organism evidence="1 2">
    <name type="scientific">Araneus ventricosus</name>
    <name type="common">Orbweaver spider</name>
    <name type="synonym">Epeira ventricosa</name>
    <dbReference type="NCBI Taxonomy" id="182803"/>
    <lineage>
        <taxon>Eukaryota</taxon>
        <taxon>Metazoa</taxon>
        <taxon>Ecdysozoa</taxon>
        <taxon>Arthropoda</taxon>
        <taxon>Chelicerata</taxon>
        <taxon>Arachnida</taxon>
        <taxon>Araneae</taxon>
        <taxon>Araneomorphae</taxon>
        <taxon>Entelegynae</taxon>
        <taxon>Araneoidea</taxon>
        <taxon>Araneidae</taxon>
        <taxon>Araneus</taxon>
    </lineage>
</organism>
<dbReference type="Proteomes" id="UP000499080">
    <property type="component" value="Unassembled WGS sequence"/>
</dbReference>
<dbReference type="AlphaFoldDB" id="A0A4Y2AGA8"/>
<reference evidence="1 2" key="1">
    <citation type="journal article" date="2019" name="Sci. Rep.">
        <title>Orb-weaving spider Araneus ventricosus genome elucidates the spidroin gene catalogue.</title>
        <authorList>
            <person name="Kono N."/>
            <person name="Nakamura H."/>
            <person name="Ohtoshi R."/>
            <person name="Moran D.A.P."/>
            <person name="Shinohara A."/>
            <person name="Yoshida Y."/>
            <person name="Fujiwara M."/>
            <person name="Mori M."/>
            <person name="Tomita M."/>
            <person name="Arakawa K."/>
        </authorList>
    </citation>
    <scope>NUCLEOTIDE SEQUENCE [LARGE SCALE GENOMIC DNA]</scope>
</reference>
<evidence type="ECO:0000313" key="2">
    <source>
        <dbReference type="Proteomes" id="UP000499080"/>
    </source>
</evidence>
<gene>
    <name evidence="1" type="ORF">AVEN_143305_1</name>
</gene>